<name>A0A1D6P2X0_MAIZE</name>
<dbReference type="PaxDb" id="4577-GRMZM2G422948_P01"/>
<dbReference type="ExpressionAtlas" id="A0A1D6P2X0">
    <property type="expression patterns" value="baseline"/>
</dbReference>
<evidence type="ECO:0000256" key="2">
    <source>
        <dbReference type="ARBA" id="ARBA00022679"/>
    </source>
</evidence>
<dbReference type="eggNOG" id="KOG1192">
    <property type="taxonomic scope" value="Eukaryota"/>
</dbReference>
<dbReference type="InParanoid" id="A0A1D6P2X0"/>
<dbReference type="FunFam" id="3.40.50.2000:FF:000186">
    <property type="entry name" value="Glycosyltransferase"/>
    <property type="match status" value="1"/>
</dbReference>
<dbReference type="SUPFAM" id="SSF53756">
    <property type="entry name" value="UDP-Glycosyltransferase/glycogen phosphorylase"/>
    <property type="match status" value="1"/>
</dbReference>
<proteinExistence type="inferred from homology"/>
<organism evidence="3">
    <name type="scientific">Zea mays</name>
    <name type="common">Maize</name>
    <dbReference type="NCBI Taxonomy" id="4577"/>
    <lineage>
        <taxon>Eukaryota</taxon>
        <taxon>Viridiplantae</taxon>
        <taxon>Streptophyta</taxon>
        <taxon>Embryophyta</taxon>
        <taxon>Tracheophyta</taxon>
        <taxon>Spermatophyta</taxon>
        <taxon>Magnoliopsida</taxon>
        <taxon>Liliopsida</taxon>
        <taxon>Poales</taxon>
        <taxon>Poaceae</taxon>
        <taxon>PACMAD clade</taxon>
        <taxon>Panicoideae</taxon>
        <taxon>Andropogonodae</taxon>
        <taxon>Andropogoneae</taxon>
        <taxon>Tripsacinae</taxon>
        <taxon>Zea</taxon>
    </lineage>
</organism>
<sequence>MAAATTTNDALATDATASAARANSASATAYGSPTSHHGANGPGNGVPVSRLGRDHVVIFPFMVKGHMLPLLHFATALSTQHGRLRVTLVTTPGNVAFARSRLPASVGLVALPFPSFPPLPEGVESTDALSCPSLHLMFMHTTGLLRGTFAEFLAALPSPPLALVSDFILGFTRRVAADAGVRRIVFNGMSCFASAICKALAASPPASFEPGTMIQVPGMLEHVAVRVEEVLDGVTKRADPDNPFTRFFMDEISDSDRSVLAHKAVGGFVSHCGWNSVMESLTAGKPMLTWPMIAKQHLNARYVANILGTGVRIALKAGADVVGSVEVEKVRELMDAECKAVKRMRERAALAQQAAKSAVSHGGTSVMALLKLVEEP</sequence>
<gene>
    <name evidence="3" type="ORF">ZEAMMB73_Zm00001d046473</name>
</gene>
<reference evidence="3" key="1">
    <citation type="submission" date="2015-12" db="EMBL/GenBank/DDBJ databases">
        <title>Update maize B73 reference genome by single molecule sequencing technologies.</title>
        <authorList>
            <consortium name="Maize Genome Sequencing Project"/>
            <person name="Ware D."/>
        </authorList>
    </citation>
    <scope>NUCLEOTIDE SEQUENCE</scope>
    <source>
        <tissue evidence="3">Seedling</tissue>
    </source>
</reference>
<dbReference type="Gene3D" id="3.40.50.2000">
    <property type="entry name" value="Glycogen Phosphorylase B"/>
    <property type="match status" value="3"/>
</dbReference>
<dbReference type="GO" id="GO:0008194">
    <property type="term" value="F:UDP-glycosyltransferase activity"/>
    <property type="evidence" value="ECO:0007669"/>
    <property type="project" value="InterPro"/>
</dbReference>
<dbReference type="Pfam" id="PF00201">
    <property type="entry name" value="UDPGT"/>
    <property type="match status" value="1"/>
</dbReference>
<comment type="similarity">
    <text evidence="1">Belongs to the UDP-glycosyltransferase family.</text>
</comment>
<dbReference type="FunFam" id="3.40.50.2000:FF:000431">
    <property type="entry name" value="UDP-glycosyltransferase 90A1"/>
    <property type="match status" value="1"/>
</dbReference>
<dbReference type="EMBL" id="CM000785">
    <property type="protein sequence ID" value="AQL04354.1"/>
    <property type="molecule type" value="Genomic_DNA"/>
</dbReference>
<dbReference type="InterPro" id="IPR002213">
    <property type="entry name" value="UDP_glucos_trans"/>
</dbReference>
<dbReference type="SMR" id="A0A1D6P2X0"/>
<accession>A0A1D6P2X0</accession>
<protein>
    <submittedName>
        <fullName evidence="3">UDP-glycosyltransferase 90A1</fullName>
    </submittedName>
</protein>
<dbReference type="OMA" id="PMMAEQA"/>
<evidence type="ECO:0000313" key="3">
    <source>
        <dbReference type="EMBL" id="AQL04354.1"/>
    </source>
</evidence>
<dbReference type="PANTHER" id="PTHR48047">
    <property type="entry name" value="GLYCOSYLTRANSFERASE"/>
    <property type="match status" value="1"/>
</dbReference>
<keyword evidence="2 3" id="KW-0808">Transferase</keyword>
<evidence type="ECO:0000256" key="1">
    <source>
        <dbReference type="ARBA" id="ARBA00009995"/>
    </source>
</evidence>
<dbReference type="AlphaFoldDB" id="A0A1D6P2X0"/>
<dbReference type="PANTHER" id="PTHR48047:SF236">
    <property type="entry name" value="UDP-GLYCOSYLTRANSFERASE 90A1"/>
    <property type="match status" value="1"/>
</dbReference>